<keyword evidence="2" id="KW-1185">Reference proteome</keyword>
<comment type="caution">
    <text evidence="1">The sequence shown here is derived from an EMBL/GenBank/DDBJ whole genome shotgun (WGS) entry which is preliminary data.</text>
</comment>
<sequence>MSTITISFTNSLNFSVQVYDSFSSQDTSNYFGTLTLLTTVPANSVASVKLIHSTSTLIVSNATTNTPLARFVYLPPSNTGPFVVTQADVNAMAQTMDFITLMINNPQDPLAVAFTALWKDQSIPLVAPVTNFFVQHPAYASCTFATYMMGIAYAAEQPVSKSKPIDQAVYSLSSLVTSMGGTWSFGFPDITVTKFTYSTSNGVLALQAEVDTRRLPAKSDEALEFFKSLFDSKQLQIAISINHAISPGVTGTELATSLATMQVPCGDLGTMAIKNATATIDINPLYEFVTFKVAGNIPFDVFDKKFNANVTMTIENQEASFGVKVEGDNTTLPTPALMKGVHFDLFGVGIGVFFEPPGAEVGLSGKLHIGEATSGAQVTLDDDSFVIVCQLEDGVPNPLRLSFCVPQMQLVDVVNIFTNSQCPLEVPVSFNDMFFHWSANNMEHVVLPDGSLSPIGYGFKCRADLLFLSFYGDVAIDVQDGLKAELEMNPLSLGDLFMLGGNGNGVTDKVDNAGNPINNNQLVTTNAQRRANKDAITQQLVVAGGPVLKIQTSTSTYLYLNASVTLFEIVNDQLTAQITSTDVTFDLDFPDILASTMNCTLTGVDNLSATFDYGIDQSISLPTINNVSLGSIDLNVIVSAHLGLVGTQSNVGITVGGSFVFEDAILTIGDFEVTDHIMALGDILAAITSQIEQDAGNIFSNILSSASQWAGKVEQGVIKANDPVASVLQNAFGQSASEVASTMKDAGFAAQEIAEGLRNSFNLGPDEIHGLLAQVGFSDREIGTVVQVLGGPSFGPFADTVLGGGHHSVAGNAVIGFINGCD</sequence>
<accession>A0AAN5YZV0</accession>
<protein>
    <submittedName>
        <fullName evidence="1">Uncharacterized protein</fullName>
    </submittedName>
</protein>
<evidence type="ECO:0000313" key="2">
    <source>
        <dbReference type="Proteomes" id="UP000537989"/>
    </source>
</evidence>
<organism evidence="1 2">
    <name type="scientific">Fusarium austroamericanum</name>
    <dbReference type="NCBI Taxonomy" id="282268"/>
    <lineage>
        <taxon>Eukaryota</taxon>
        <taxon>Fungi</taxon>
        <taxon>Dikarya</taxon>
        <taxon>Ascomycota</taxon>
        <taxon>Pezizomycotina</taxon>
        <taxon>Sordariomycetes</taxon>
        <taxon>Hypocreomycetidae</taxon>
        <taxon>Hypocreales</taxon>
        <taxon>Nectriaceae</taxon>
        <taxon>Fusarium</taxon>
    </lineage>
</organism>
<gene>
    <name evidence="1" type="ORF">FAUST_11325</name>
</gene>
<dbReference type="EMBL" id="JAAMOD010000509">
    <property type="protein sequence ID" value="KAF5228105.1"/>
    <property type="molecule type" value="Genomic_DNA"/>
</dbReference>
<proteinExistence type="predicted"/>
<evidence type="ECO:0000313" key="1">
    <source>
        <dbReference type="EMBL" id="KAF5228105.1"/>
    </source>
</evidence>
<dbReference type="AlphaFoldDB" id="A0AAN5YZV0"/>
<dbReference type="Proteomes" id="UP000537989">
    <property type="component" value="Unassembled WGS sequence"/>
</dbReference>
<reference evidence="1 2" key="1">
    <citation type="submission" date="2020-02" db="EMBL/GenBank/DDBJ databases">
        <title>Identification and distribution of gene clusters putatively required for synthesis of sphingolipid metabolism inhibitors in phylogenetically diverse species of the filamentous fungus Fusarium.</title>
        <authorList>
            <person name="Kim H.-S."/>
            <person name="Busman M."/>
            <person name="Brown D.W."/>
            <person name="Divon H."/>
            <person name="Uhlig S."/>
            <person name="Proctor R.H."/>
        </authorList>
    </citation>
    <scope>NUCLEOTIDE SEQUENCE [LARGE SCALE GENOMIC DNA]</scope>
    <source>
        <strain evidence="1 2">NRRL 2903</strain>
    </source>
</reference>
<name>A0AAN5YZV0_FUSAU</name>